<keyword evidence="2" id="KW-0472">Membrane</keyword>
<keyword evidence="2" id="KW-0812">Transmembrane</keyword>
<evidence type="ECO:0000256" key="1">
    <source>
        <dbReference type="SAM" id="MobiDB-lite"/>
    </source>
</evidence>
<feature type="region of interest" description="Disordered" evidence="1">
    <location>
        <begin position="368"/>
        <end position="388"/>
    </location>
</feature>
<name>A0ABP8SRP8_9ACTN</name>
<dbReference type="InterPro" id="IPR036278">
    <property type="entry name" value="Sialidase_sf"/>
</dbReference>
<evidence type="ECO:0000256" key="2">
    <source>
        <dbReference type="SAM" id="Phobius"/>
    </source>
</evidence>
<keyword evidence="2" id="KW-1133">Transmembrane helix</keyword>
<gene>
    <name evidence="3" type="ORF">GCM10023176_41650</name>
</gene>
<dbReference type="Gene3D" id="2.130.10.10">
    <property type="entry name" value="YVTN repeat-like/Quinoprotein amine dehydrogenase"/>
    <property type="match status" value="1"/>
</dbReference>
<dbReference type="RefSeq" id="WP_346121985.1">
    <property type="nucleotide sequence ID" value="NZ_BAABGU010000024.1"/>
</dbReference>
<evidence type="ECO:0008006" key="5">
    <source>
        <dbReference type="Google" id="ProtNLM"/>
    </source>
</evidence>
<dbReference type="Proteomes" id="UP001500307">
    <property type="component" value="Unassembled WGS sequence"/>
</dbReference>
<protein>
    <recommendedName>
        <fullName evidence="5">Exo-alpha-sialidase</fullName>
    </recommendedName>
</protein>
<sequence>MPDLDFAGLNTAAQAAFKPHFEQVRARARRRRRTRIAAAVVAAAVVATGSGIAVAARPAEEPAPAPAFGPDRTPEFMPGPQPTLTPGAGREVLTGRPAAGDLDHLYLRYHECRTGCPVRFAATDDRGRSWRTGRLPVPDDAMVDLRAVGPRALAAWYASRSAPDSRSAAWTTSTDGGATWRQVTVRRVAALPAGWRVLAQVPGPDHDPLLAVDPATGEIAQLTKRSTLLNAAYADGLPASAGLWVSGWTGSRDGKGGRTVWTGSAVEVSRDGGRTWQRHEFPDHLTATDDVGGAAVATYDGRTVYAVGRVTGKLVIWRSADGGTTWQRAAGTTDVADRTIRAAVRPDGVLLIQAGISAAEKPVMLASTDGGRTVRPTTLGPGADARPVPGGYVQTGWPESKGTWLSADGLTWSWVAPPEL</sequence>
<evidence type="ECO:0000313" key="4">
    <source>
        <dbReference type="Proteomes" id="UP001500307"/>
    </source>
</evidence>
<dbReference type="CDD" id="cd15482">
    <property type="entry name" value="Sialidase_non-viral"/>
    <property type="match status" value="1"/>
</dbReference>
<proteinExistence type="predicted"/>
<dbReference type="SUPFAM" id="SSF50939">
    <property type="entry name" value="Sialidases"/>
    <property type="match status" value="1"/>
</dbReference>
<organism evidence="3 4">
    <name type="scientific">Micromonospora coerulea</name>
    <dbReference type="NCBI Taxonomy" id="47856"/>
    <lineage>
        <taxon>Bacteria</taxon>
        <taxon>Bacillati</taxon>
        <taxon>Actinomycetota</taxon>
        <taxon>Actinomycetes</taxon>
        <taxon>Micromonosporales</taxon>
        <taxon>Micromonosporaceae</taxon>
        <taxon>Micromonospora</taxon>
    </lineage>
</organism>
<reference evidence="4" key="1">
    <citation type="journal article" date="2019" name="Int. J. Syst. Evol. Microbiol.">
        <title>The Global Catalogue of Microorganisms (GCM) 10K type strain sequencing project: providing services to taxonomists for standard genome sequencing and annotation.</title>
        <authorList>
            <consortium name="The Broad Institute Genomics Platform"/>
            <consortium name="The Broad Institute Genome Sequencing Center for Infectious Disease"/>
            <person name="Wu L."/>
            <person name="Ma J."/>
        </authorList>
    </citation>
    <scope>NUCLEOTIDE SEQUENCE [LARGE SCALE GENOMIC DNA]</scope>
    <source>
        <strain evidence="4">JCM 3175</strain>
    </source>
</reference>
<keyword evidence="4" id="KW-1185">Reference proteome</keyword>
<dbReference type="InterPro" id="IPR015943">
    <property type="entry name" value="WD40/YVTN_repeat-like_dom_sf"/>
</dbReference>
<evidence type="ECO:0000313" key="3">
    <source>
        <dbReference type="EMBL" id="GAA4574507.1"/>
    </source>
</evidence>
<feature type="transmembrane region" description="Helical" evidence="2">
    <location>
        <begin position="36"/>
        <end position="56"/>
    </location>
</feature>
<dbReference type="EMBL" id="BAABGU010000024">
    <property type="protein sequence ID" value="GAA4574507.1"/>
    <property type="molecule type" value="Genomic_DNA"/>
</dbReference>
<accession>A0ABP8SRP8</accession>
<comment type="caution">
    <text evidence="3">The sequence shown here is derived from an EMBL/GenBank/DDBJ whole genome shotgun (WGS) entry which is preliminary data.</text>
</comment>